<keyword evidence="3" id="KW-1185">Reference proteome</keyword>
<accession>A0A816GN20</accession>
<evidence type="ECO:0000313" key="2">
    <source>
        <dbReference type="EMBL" id="CAF4661052.1"/>
    </source>
</evidence>
<reference evidence="1" key="1">
    <citation type="submission" date="2021-02" db="EMBL/GenBank/DDBJ databases">
        <authorList>
            <person name="Nowell W R."/>
        </authorList>
    </citation>
    <scope>NUCLEOTIDE SEQUENCE</scope>
</reference>
<protein>
    <submittedName>
        <fullName evidence="1">Uncharacterized protein</fullName>
    </submittedName>
</protein>
<dbReference type="Proteomes" id="UP000663829">
    <property type="component" value="Unassembled WGS sequence"/>
</dbReference>
<proteinExistence type="predicted"/>
<dbReference type="EMBL" id="CAJNOQ010063202">
    <property type="protein sequence ID" value="CAF1675347.1"/>
    <property type="molecule type" value="Genomic_DNA"/>
</dbReference>
<evidence type="ECO:0000313" key="3">
    <source>
        <dbReference type="Proteomes" id="UP000663829"/>
    </source>
</evidence>
<comment type="caution">
    <text evidence="1">The sequence shown here is derived from an EMBL/GenBank/DDBJ whole genome shotgun (WGS) entry which is preliminary data.</text>
</comment>
<name>A0A816GN20_9BILA</name>
<gene>
    <name evidence="1" type="ORF">GPM918_LOCUS46448</name>
    <name evidence="2" type="ORF">SRO942_LOCUS50642</name>
</gene>
<dbReference type="EMBL" id="CAJOBC010146106">
    <property type="protein sequence ID" value="CAF4661052.1"/>
    <property type="molecule type" value="Genomic_DNA"/>
</dbReference>
<sequence length="69" mass="7610">MTASLEQCCKNLKRDTPDARKFVADKLIDAARRGRVSLAAQSEVGEEAVAELNRADEAGGWRSLFQWAT</sequence>
<dbReference type="AlphaFoldDB" id="A0A816GN20"/>
<organism evidence="1 3">
    <name type="scientific">Didymodactylos carnosus</name>
    <dbReference type="NCBI Taxonomy" id="1234261"/>
    <lineage>
        <taxon>Eukaryota</taxon>
        <taxon>Metazoa</taxon>
        <taxon>Spiralia</taxon>
        <taxon>Gnathifera</taxon>
        <taxon>Rotifera</taxon>
        <taxon>Eurotatoria</taxon>
        <taxon>Bdelloidea</taxon>
        <taxon>Philodinida</taxon>
        <taxon>Philodinidae</taxon>
        <taxon>Didymodactylos</taxon>
    </lineage>
</organism>
<evidence type="ECO:0000313" key="1">
    <source>
        <dbReference type="EMBL" id="CAF1675347.1"/>
    </source>
</evidence>
<dbReference type="Proteomes" id="UP000681722">
    <property type="component" value="Unassembled WGS sequence"/>
</dbReference>